<comment type="caution">
    <text evidence="1">The sequence shown here is derived from an EMBL/GenBank/DDBJ whole genome shotgun (WGS) entry which is preliminary data.</text>
</comment>
<organism evidence="1 2">
    <name type="scientific">Portunus trituberculatus</name>
    <name type="common">Swimming crab</name>
    <name type="synonym">Neptunus trituberculatus</name>
    <dbReference type="NCBI Taxonomy" id="210409"/>
    <lineage>
        <taxon>Eukaryota</taxon>
        <taxon>Metazoa</taxon>
        <taxon>Ecdysozoa</taxon>
        <taxon>Arthropoda</taxon>
        <taxon>Crustacea</taxon>
        <taxon>Multicrustacea</taxon>
        <taxon>Malacostraca</taxon>
        <taxon>Eumalacostraca</taxon>
        <taxon>Eucarida</taxon>
        <taxon>Decapoda</taxon>
        <taxon>Pleocyemata</taxon>
        <taxon>Brachyura</taxon>
        <taxon>Eubrachyura</taxon>
        <taxon>Portunoidea</taxon>
        <taxon>Portunidae</taxon>
        <taxon>Portuninae</taxon>
        <taxon>Portunus</taxon>
    </lineage>
</organism>
<proteinExistence type="predicted"/>
<reference evidence="1 2" key="1">
    <citation type="submission" date="2019-05" db="EMBL/GenBank/DDBJ databases">
        <title>Another draft genome of Portunus trituberculatus and its Hox gene families provides insights of decapod evolution.</title>
        <authorList>
            <person name="Jeong J.-H."/>
            <person name="Song I."/>
            <person name="Kim S."/>
            <person name="Choi T."/>
            <person name="Kim D."/>
            <person name="Ryu S."/>
            <person name="Kim W."/>
        </authorList>
    </citation>
    <scope>NUCLEOTIDE SEQUENCE [LARGE SCALE GENOMIC DNA]</scope>
    <source>
        <tissue evidence="1">Muscle</tissue>
    </source>
</reference>
<evidence type="ECO:0000313" key="1">
    <source>
        <dbReference type="EMBL" id="MPC11991.1"/>
    </source>
</evidence>
<name>A0A5B7CSX7_PORTR</name>
<dbReference type="Proteomes" id="UP000324222">
    <property type="component" value="Unassembled WGS sequence"/>
</dbReference>
<evidence type="ECO:0000313" key="2">
    <source>
        <dbReference type="Proteomes" id="UP000324222"/>
    </source>
</evidence>
<dbReference type="AlphaFoldDB" id="A0A5B7CSX7"/>
<dbReference type="EMBL" id="VSRR010000192">
    <property type="protein sequence ID" value="MPC11991.1"/>
    <property type="molecule type" value="Genomic_DNA"/>
</dbReference>
<gene>
    <name evidence="1" type="ORF">E2C01_004668</name>
</gene>
<keyword evidence="2" id="KW-1185">Reference proteome</keyword>
<sequence length="100" mass="11097">MWTCWGHCSGARQQIMDNNKSGSSVILRPIPVVSNYIYSSTRPQVEGSKPQFPKVSVYSSLLALITRPHSSPLPQITHTSLEGLVALRGFRVKKSNLDFP</sequence>
<protein>
    <submittedName>
        <fullName evidence="1">Uncharacterized protein</fullName>
    </submittedName>
</protein>
<accession>A0A5B7CSX7</accession>